<dbReference type="EMBL" id="BMAO01039153">
    <property type="protein sequence ID" value="GFR29271.1"/>
    <property type="molecule type" value="Genomic_DNA"/>
</dbReference>
<reference evidence="1" key="1">
    <citation type="submission" date="2020-07" db="EMBL/GenBank/DDBJ databases">
        <title>Multicomponent nature underlies the extraordinary mechanical properties of spider dragline silk.</title>
        <authorList>
            <person name="Kono N."/>
            <person name="Nakamura H."/>
            <person name="Mori M."/>
            <person name="Yoshida Y."/>
            <person name="Ohtoshi R."/>
            <person name="Malay A.D."/>
            <person name="Moran D.A.P."/>
            <person name="Tomita M."/>
            <person name="Numata K."/>
            <person name="Arakawa K."/>
        </authorList>
    </citation>
    <scope>NUCLEOTIDE SEQUENCE</scope>
</reference>
<proteinExistence type="predicted"/>
<organism evidence="1 2">
    <name type="scientific">Trichonephila clavata</name>
    <name type="common">Joro spider</name>
    <name type="synonym">Nephila clavata</name>
    <dbReference type="NCBI Taxonomy" id="2740835"/>
    <lineage>
        <taxon>Eukaryota</taxon>
        <taxon>Metazoa</taxon>
        <taxon>Ecdysozoa</taxon>
        <taxon>Arthropoda</taxon>
        <taxon>Chelicerata</taxon>
        <taxon>Arachnida</taxon>
        <taxon>Araneae</taxon>
        <taxon>Araneomorphae</taxon>
        <taxon>Entelegynae</taxon>
        <taxon>Araneoidea</taxon>
        <taxon>Nephilidae</taxon>
        <taxon>Trichonephila</taxon>
    </lineage>
</organism>
<dbReference type="AlphaFoldDB" id="A0A8X6K3J0"/>
<keyword evidence="2" id="KW-1185">Reference proteome</keyword>
<evidence type="ECO:0000313" key="1">
    <source>
        <dbReference type="EMBL" id="GFR29271.1"/>
    </source>
</evidence>
<comment type="caution">
    <text evidence="1">The sequence shown here is derived from an EMBL/GenBank/DDBJ whole genome shotgun (WGS) entry which is preliminary data.</text>
</comment>
<evidence type="ECO:0000313" key="2">
    <source>
        <dbReference type="Proteomes" id="UP000887116"/>
    </source>
</evidence>
<protein>
    <submittedName>
        <fullName evidence="1">Uncharacterized protein</fullName>
    </submittedName>
</protein>
<gene>
    <name evidence="1" type="ORF">TNCT_23131</name>
</gene>
<dbReference type="Proteomes" id="UP000887116">
    <property type="component" value="Unassembled WGS sequence"/>
</dbReference>
<sequence>MAILLLRKACLRSALDQWLLKREIASCPVSRCQRSRCQVPHPSYCVHYHCFTVGVAPLRSLSCYLILETVRNESGRNSLRTVSQ</sequence>
<name>A0A8X6K3J0_TRICU</name>
<accession>A0A8X6K3J0</accession>